<feature type="compositionally biased region" description="Gly residues" evidence="1">
    <location>
        <begin position="1027"/>
        <end position="1037"/>
    </location>
</feature>
<gene>
    <name evidence="3" type="ORF">BDN71DRAFT_1485059</name>
</gene>
<feature type="domain" description="CxC2-like cysteine cluster KDZ transposase-associated" evidence="2">
    <location>
        <begin position="187"/>
        <end position="294"/>
    </location>
</feature>
<feature type="region of interest" description="Disordered" evidence="1">
    <location>
        <begin position="54"/>
        <end position="88"/>
    </location>
</feature>
<feature type="compositionally biased region" description="Polar residues" evidence="1">
    <location>
        <begin position="66"/>
        <end position="87"/>
    </location>
</feature>
<dbReference type="Pfam" id="PF18758">
    <property type="entry name" value="KDZ"/>
    <property type="match status" value="1"/>
</dbReference>
<proteinExistence type="predicted"/>
<keyword evidence="4" id="KW-1185">Reference proteome</keyword>
<sequence length="1037" mass="116785">MRRTRTKRPIVQIESYGDWDLHAVAPPPTTLHNHTDYSFGPTGIRSSRSVYRADTSCHQEPEPVAPTQTSNVPDSNTFDPTQASVGNSEPDMAMLLPRRRTAGDAPLLAWLPDRDKYIEEFLRLEAADPDAVCPRCDTSVEPPNQYRCCQCFNERLFCKSCIVEEHAANPFHQVENWNSLFFERCTLQSLGLRLQLGHAIGDDCINPVRAFGNSFVVITSHGVIPVTVDFCGCMGHATHDVQLLHARLFPATSTDPRTAATFELLRLFQLLSFGSKVSAYEFYQTLSRLTNNLGDPVPVSLHDRYTAFLRMVREWRHIRLMKRFGRGHDSTGVAGTSKGECTVLCPACPHPGKNLPLDWEQYEPSKSWIHGLFLAIDANFRLKRLSASNDARDPSLNNGSSYFIQEGEYKAFLEQEDETPQEVSTCNNYDAVKSASIRGGKGTTASGVGTIECSRHDMKRPASVGDLQKGEKYRNMDYLYFSSIKTHSPKTVVVSYDIACQWSTNLTRRSATYPPELVAGASDLSVRYLMPKFHLYAHRTDCQINYSFNLTPHVGRTDGESPERGWAAMNPVASSTKEMGPGSRRDTLDDHFGDYNWRKVTSLHTVMLKKVQEAVKMRADRAGDFLALSASLPTASIQAFSKLILDWEAGLSEENPYAVTVEAITANKVRLQMAQEEEAAIAADDTQPVHDTITPRIFIEQGLELLDQQARLHDDAQRLGTNSTEIQQTRMTERCNRLLRRIAAWNTIQELYLPGVTVHKETGNPSELEQSVLLPSDLMPGFHVDDKLVNYEWRLRFGQAHDTLAELRRQLLILSTMYQSKDRMIRGQSHNTRSVTLIHNVQMRVNFLAAKYRSNRAALVMLGGLLDKSGWQTTLRLLEDSDLRSLKGGEDASSSEGRRTLSWIWMTQRTDESEMTDTMSEALRIEWCKSRARAQRWQEECILLKEEMRRIIQFHTWEAETWAAPGACAYAWRQNAARLHLASTCTHTWRNLAAYFEMGEGAVEAGMPLVEAPLRETEGEQEQGEQGEQGGEGSGGI</sequence>
<name>A0A9P6D9C3_PLEER</name>
<dbReference type="PANTHER" id="PTHR33096:SF1">
    <property type="entry name" value="CXC1-LIKE CYSTEINE CLUSTER ASSOCIATED WITH KDZ TRANSPOSASES DOMAIN-CONTAINING PROTEIN"/>
    <property type="match status" value="1"/>
</dbReference>
<comment type="caution">
    <text evidence="3">The sequence shown here is derived from an EMBL/GenBank/DDBJ whole genome shotgun (WGS) entry which is preliminary data.</text>
</comment>
<dbReference type="InterPro" id="IPR041457">
    <property type="entry name" value="CxC2_KDZ-assoc"/>
</dbReference>
<dbReference type="EMBL" id="MU154709">
    <property type="protein sequence ID" value="KAF9488529.1"/>
    <property type="molecule type" value="Genomic_DNA"/>
</dbReference>
<reference evidence="3" key="1">
    <citation type="submission" date="2020-11" db="EMBL/GenBank/DDBJ databases">
        <authorList>
            <consortium name="DOE Joint Genome Institute"/>
            <person name="Ahrendt S."/>
            <person name="Riley R."/>
            <person name="Andreopoulos W."/>
            <person name="Labutti K."/>
            <person name="Pangilinan J."/>
            <person name="Ruiz-Duenas F.J."/>
            <person name="Barrasa J.M."/>
            <person name="Sanchez-Garcia M."/>
            <person name="Camarero S."/>
            <person name="Miyauchi S."/>
            <person name="Serrano A."/>
            <person name="Linde D."/>
            <person name="Babiker R."/>
            <person name="Drula E."/>
            <person name="Ayuso-Fernandez I."/>
            <person name="Pacheco R."/>
            <person name="Padilla G."/>
            <person name="Ferreira P."/>
            <person name="Barriuso J."/>
            <person name="Kellner H."/>
            <person name="Castanera R."/>
            <person name="Alfaro M."/>
            <person name="Ramirez L."/>
            <person name="Pisabarro A.G."/>
            <person name="Kuo A."/>
            <person name="Tritt A."/>
            <person name="Lipzen A."/>
            <person name="He G."/>
            <person name="Yan M."/>
            <person name="Ng V."/>
            <person name="Cullen D."/>
            <person name="Martin F."/>
            <person name="Rosso M.-N."/>
            <person name="Henrissat B."/>
            <person name="Hibbett D."/>
            <person name="Martinez A.T."/>
            <person name="Grigoriev I.V."/>
        </authorList>
    </citation>
    <scope>NUCLEOTIDE SEQUENCE</scope>
    <source>
        <strain evidence="3">ATCC 90797</strain>
    </source>
</reference>
<evidence type="ECO:0000256" key="1">
    <source>
        <dbReference type="SAM" id="MobiDB-lite"/>
    </source>
</evidence>
<evidence type="ECO:0000313" key="4">
    <source>
        <dbReference type="Proteomes" id="UP000807025"/>
    </source>
</evidence>
<dbReference type="Proteomes" id="UP000807025">
    <property type="component" value="Unassembled WGS sequence"/>
</dbReference>
<evidence type="ECO:0000313" key="3">
    <source>
        <dbReference type="EMBL" id="KAF9488529.1"/>
    </source>
</evidence>
<evidence type="ECO:0000259" key="2">
    <source>
        <dbReference type="Pfam" id="PF18803"/>
    </source>
</evidence>
<organism evidence="3 4">
    <name type="scientific">Pleurotus eryngii</name>
    <name type="common">Boletus of the steppes</name>
    <dbReference type="NCBI Taxonomy" id="5323"/>
    <lineage>
        <taxon>Eukaryota</taxon>
        <taxon>Fungi</taxon>
        <taxon>Dikarya</taxon>
        <taxon>Basidiomycota</taxon>
        <taxon>Agaricomycotina</taxon>
        <taxon>Agaricomycetes</taxon>
        <taxon>Agaricomycetidae</taxon>
        <taxon>Agaricales</taxon>
        <taxon>Pleurotineae</taxon>
        <taxon>Pleurotaceae</taxon>
        <taxon>Pleurotus</taxon>
    </lineage>
</organism>
<dbReference type="PANTHER" id="PTHR33096">
    <property type="entry name" value="CXC2 DOMAIN-CONTAINING PROTEIN"/>
    <property type="match status" value="1"/>
</dbReference>
<feature type="region of interest" description="Disordered" evidence="1">
    <location>
        <begin position="1015"/>
        <end position="1037"/>
    </location>
</feature>
<protein>
    <recommendedName>
        <fullName evidence="2">CxC2-like cysteine cluster KDZ transposase-associated domain-containing protein</fullName>
    </recommendedName>
</protein>
<dbReference type="Pfam" id="PF18803">
    <property type="entry name" value="CxC2"/>
    <property type="match status" value="1"/>
</dbReference>
<dbReference type="InterPro" id="IPR040521">
    <property type="entry name" value="KDZ"/>
</dbReference>
<dbReference type="AlphaFoldDB" id="A0A9P6D9C3"/>
<dbReference type="OrthoDB" id="3261436at2759"/>
<accession>A0A9P6D9C3</accession>